<feature type="region of interest" description="Disordered" evidence="2">
    <location>
        <begin position="609"/>
        <end position="648"/>
    </location>
</feature>
<comment type="caution">
    <text evidence="4">The sequence shown here is derived from an EMBL/GenBank/DDBJ whole genome shotgun (WGS) entry which is preliminary data.</text>
</comment>
<dbReference type="EMBL" id="LWDF02000064">
    <property type="protein sequence ID" value="KAE8258597.1"/>
    <property type="molecule type" value="Genomic_DNA"/>
</dbReference>
<dbReference type="PANTHER" id="PTHR28532:SF1">
    <property type="entry name" value="ORAL CANCER OVEREXPRESSED 1"/>
    <property type="match status" value="1"/>
</dbReference>
<dbReference type="InterPro" id="IPR019191">
    <property type="entry name" value="Essential_protein_Yae1_N"/>
</dbReference>
<comment type="similarity">
    <text evidence="1">Belongs to the LTO1 family.</text>
</comment>
<feature type="compositionally biased region" description="Polar residues" evidence="2">
    <location>
        <begin position="676"/>
        <end position="694"/>
    </location>
</feature>
<feature type="region of interest" description="Disordered" evidence="2">
    <location>
        <begin position="675"/>
        <end position="721"/>
    </location>
</feature>
<name>A0A8T8TAW3_9BASI</name>
<dbReference type="GO" id="GO:0003676">
    <property type="term" value="F:nucleic acid binding"/>
    <property type="evidence" value="ECO:0007669"/>
    <property type="project" value="InterPro"/>
</dbReference>
<feature type="domain" description="Essential protein Yae1 N-terminal" evidence="3">
    <location>
        <begin position="531"/>
        <end position="569"/>
    </location>
</feature>
<evidence type="ECO:0000313" key="4">
    <source>
        <dbReference type="EMBL" id="KAE8258597.1"/>
    </source>
</evidence>
<reference evidence="4" key="1">
    <citation type="submission" date="2016-04" db="EMBL/GenBank/DDBJ databases">
        <authorList>
            <person name="Nguyen H.D."/>
            <person name="Samba Siva P."/>
            <person name="Cullis J."/>
            <person name="Levesque C.A."/>
            <person name="Hambleton S."/>
        </authorList>
    </citation>
    <scope>NUCLEOTIDE SEQUENCE</scope>
    <source>
        <strain evidence="4">DAOMC 236416</strain>
    </source>
</reference>
<evidence type="ECO:0000256" key="1">
    <source>
        <dbReference type="ARBA" id="ARBA00038090"/>
    </source>
</evidence>
<evidence type="ECO:0000256" key="2">
    <source>
        <dbReference type="SAM" id="MobiDB-lite"/>
    </source>
</evidence>
<proteinExistence type="inferred from homology"/>
<sequence length="721" mass="75380">MAPKPLASSDSDYLNELASQHREDLRSRLPPEFAAHFAYPLSNGQIPGVPASGSLSPQSLLHLHNQQLQVQQAMALHAAQNGEAGGSTNGPSSGSGGLHLGNNANLDKHAGSLLDYGIQPPGGRFGPPSSAPPPGPGHNLQRPSSSAGRALAGALAGPGLMGLGAPGGSSGLMGASYGGNMGGMGSSTGHGQEEITTVFIVGFPDDMTERELNNMFLFARGFEAATLKVPPTITNPAAAGGPYNVVNLQGPGTSGQDLGFGPGGYPNNDAFSAHFGASNSAIPGGPKNLKNIIGFAKFRTRAEALAARDALNGRKIDAERGCVVKTEMAKKNLHTKQRVPVPGLTSSSGPPSNMGHSGNPPHMGGGMGAYGSGLHHDSGSMNQPQLGPERGNRHSDPNLHGSGGFGFGGPASQFTSPTNVGLSQPGDFDPWSMRDGQGQSQGHGQGPNAYGELRSPMSPHQFGGFSSGQRAHNFAGPFSSSGGDRDHNAGNMQAPFHPGQETGERKRTPPARLDFDFDSLNLLEDSSYQRGYNGGYEHGQLHGTFEGRQLGREKGYEVWDEVGYYEGVAQFWHNALDQTSKDSVGNNRTISRQRHHLSELQKAITAFPQHNRHSEEDGSDPLNRHGSPSGPNGSGNQRPDDPSNKDINGLDITTLLQQIRTKFRLTASLLGIPAKFQNQQPPGLDTSPSSTQGHASGAGYAPGRAHQLSGGQVVDTQQLGF</sequence>
<dbReference type="AlphaFoldDB" id="A0A8T8TAW3"/>
<evidence type="ECO:0000313" key="5">
    <source>
        <dbReference type="Proteomes" id="UP000077521"/>
    </source>
</evidence>
<gene>
    <name evidence="4" type="ORF">A4X13_0g1582</name>
</gene>
<dbReference type="InterPro" id="IPR052436">
    <property type="entry name" value="LTO1_adapter"/>
</dbReference>
<feature type="compositionally biased region" description="Polar residues" evidence="2">
    <location>
        <begin position="412"/>
        <end position="422"/>
    </location>
</feature>
<feature type="region of interest" description="Disordered" evidence="2">
    <location>
        <begin position="81"/>
        <end position="148"/>
    </location>
</feature>
<organism evidence="4 5">
    <name type="scientific">Tilletia indica</name>
    <dbReference type="NCBI Taxonomy" id="43049"/>
    <lineage>
        <taxon>Eukaryota</taxon>
        <taxon>Fungi</taxon>
        <taxon>Dikarya</taxon>
        <taxon>Basidiomycota</taxon>
        <taxon>Ustilaginomycotina</taxon>
        <taxon>Exobasidiomycetes</taxon>
        <taxon>Tilletiales</taxon>
        <taxon>Tilletiaceae</taxon>
        <taxon>Tilletia</taxon>
    </lineage>
</organism>
<dbReference type="Gene3D" id="3.30.70.330">
    <property type="match status" value="1"/>
</dbReference>
<keyword evidence="5" id="KW-1185">Reference proteome</keyword>
<protein>
    <recommendedName>
        <fullName evidence="3">Essential protein Yae1 N-terminal domain-containing protein</fullName>
    </recommendedName>
</protein>
<feature type="compositionally biased region" description="Gly residues" evidence="2">
    <location>
        <begin position="83"/>
        <end position="99"/>
    </location>
</feature>
<dbReference type="Pfam" id="PF09811">
    <property type="entry name" value="Yae1_N"/>
    <property type="match status" value="1"/>
</dbReference>
<dbReference type="InterPro" id="IPR035979">
    <property type="entry name" value="RBD_domain_sf"/>
</dbReference>
<reference evidence="4" key="2">
    <citation type="journal article" date="2019" name="IMA Fungus">
        <title>Genome sequencing and comparison of five Tilletia species to identify candidate genes for the detection of regulated species infecting wheat.</title>
        <authorList>
            <person name="Nguyen H.D.T."/>
            <person name="Sultana T."/>
            <person name="Kesanakurti P."/>
            <person name="Hambleton S."/>
        </authorList>
    </citation>
    <scope>NUCLEOTIDE SEQUENCE</scope>
    <source>
        <strain evidence="4">DAOMC 236416</strain>
    </source>
</reference>
<dbReference type="Proteomes" id="UP000077521">
    <property type="component" value="Unassembled WGS sequence"/>
</dbReference>
<dbReference type="SUPFAM" id="SSF54928">
    <property type="entry name" value="RNA-binding domain, RBD"/>
    <property type="match status" value="1"/>
</dbReference>
<dbReference type="InterPro" id="IPR012677">
    <property type="entry name" value="Nucleotide-bd_a/b_plait_sf"/>
</dbReference>
<feature type="compositionally biased region" description="Polar residues" evidence="2">
    <location>
        <begin position="344"/>
        <end position="356"/>
    </location>
</feature>
<feature type="region of interest" description="Disordered" evidence="2">
    <location>
        <begin position="328"/>
        <end position="507"/>
    </location>
</feature>
<evidence type="ECO:0000259" key="3">
    <source>
        <dbReference type="Pfam" id="PF09811"/>
    </source>
</evidence>
<feature type="compositionally biased region" description="Low complexity" evidence="2">
    <location>
        <begin position="626"/>
        <end position="636"/>
    </location>
</feature>
<accession>A0A8T8TAW3</accession>
<dbReference type="PANTHER" id="PTHR28532">
    <property type="entry name" value="GEO13458P1"/>
    <property type="match status" value="1"/>
</dbReference>